<dbReference type="STRING" id="885272.JonanDRAFT_0378"/>
<dbReference type="Gene3D" id="3.40.50.300">
    <property type="entry name" value="P-loop containing nucleotide triphosphate hydrolases"/>
    <property type="match status" value="1"/>
</dbReference>
<dbReference type="HOGENOM" id="CLU_677530_0_0_0"/>
<keyword evidence="2" id="KW-1185">Reference proteome</keyword>
<dbReference type="OrthoDB" id="5948at2"/>
<reference evidence="1 2" key="1">
    <citation type="submission" date="2011-11" db="EMBL/GenBank/DDBJ databases">
        <title>The Noncontiguous Finished genome of Jonquetella anthropi DSM 22815.</title>
        <authorList>
            <consortium name="US DOE Joint Genome Institute (JGI-PGF)"/>
            <person name="Lucas S."/>
            <person name="Copeland A."/>
            <person name="Lapidus A."/>
            <person name="Glavina del Rio T."/>
            <person name="Dalin E."/>
            <person name="Tice H."/>
            <person name="Bruce D."/>
            <person name="Goodwin L."/>
            <person name="Pitluck S."/>
            <person name="Peters L."/>
            <person name="Mikhailova N."/>
            <person name="Held B."/>
            <person name="Kyrpides N."/>
            <person name="Mavromatis K."/>
            <person name="Ivanova N."/>
            <person name="Markowitz V."/>
            <person name="Cheng J.-F."/>
            <person name="Hugenholtz P."/>
            <person name="Woyke T."/>
            <person name="Wu D."/>
            <person name="Gronow S."/>
            <person name="Wellnitz S."/>
            <person name="Brambilla E."/>
            <person name="Klenk H.-P."/>
            <person name="Eisen J.A."/>
        </authorList>
    </citation>
    <scope>NUCLEOTIDE SEQUENCE [LARGE SCALE GENOMIC DNA]</scope>
    <source>
        <strain evidence="1 2">DSM 22815</strain>
    </source>
</reference>
<evidence type="ECO:0000313" key="2">
    <source>
        <dbReference type="Proteomes" id="UP000003806"/>
    </source>
</evidence>
<organism evidence="1 2">
    <name type="scientific">Jonquetella anthropi DSM 22815</name>
    <dbReference type="NCBI Taxonomy" id="885272"/>
    <lineage>
        <taxon>Bacteria</taxon>
        <taxon>Thermotogati</taxon>
        <taxon>Synergistota</taxon>
        <taxon>Synergistia</taxon>
        <taxon>Synergistales</taxon>
        <taxon>Dethiosulfovibrionaceae</taxon>
        <taxon>Jonquetella</taxon>
    </lineage>
</organism>
<dbReference type="AlphaFoldDB" id="H0UJ63"/>
<name>H0UJ63_9BACT</name>
<accession>H0UJ63</accession>
<evidence type="ECO:0000313" key="1">
    <source>
        <dbReference type="EMBL" id="EHM12796.1"/>
    </source>
</evidence>
<dbReference type="EMBL" id="CM001376">
    <property type="protein sequence ID" value="EHM12796.1"/>
    <property type="molecule type" value="Genomic_DNA"/>
</dbReference>
<sequence length="406" mass="45187">MSLSRVGSRRISRLEGTVLWVDGLRSAHLNDLVTVVNGRGEQFIGRVTALHGRQTRVRLDDAFPGMSPDDLTVWLGADEPDLPSKLPVLVDQAERTLVPFSTGVPALDALFPLYRGDRILLTAPTQEAGLWTASRLLYDATSDGQTPLYVAIGTPRSALAEIRGSWDDLGLDENNLFAAPCDATAFRSLAPLRAGAVRAVELAQSGQPVCLIIRDLDAWFDLYQEKLLLRGAVRSVRGALNSFHGMVCQILDMAYQWRSRLTVVALLSDWADRGSPSPLWGLRAYFDLAVHITRSETVGLDGETSHWRDTPQRTEAAWLRRQFKALSAEISSLRRWGDEVPPDLASFQSKLNAFLALRHAPEGRTPVSLAWEVLSWVDEERLRKIPRPLLRDRLSSVRARRDGDKP</sequence>
<dbReference type="RefSeq" id="WP_008522558.1">
    <property type="nucleotide sequence ID" value="NZ_CM001376.1"/>
</dbReference>
<proteinExistence type="predicted"/>
<gene>
    <name evidence="1" type="ORF">JonanDRAFT_0378</name>
</gene>
<dbReference type="Proteomes" id="UP000003806">
    <property type="component" value="Chromosome"/>
</dbReference>
<protein>
    <submittedName>
        <fullName evidence="1">F0F1-type ATP synthase, alpha subunit</fullName>
    </submittedName>
</protein>
<dbReference type="eggNOG" id="COG0056">
    <property type="taxonomic scope" value="Bacteria"/>
</dbReference>
<dbReference type="InterPro" id="IPR027417">
    <property type="entry name" value="P-loop_NTPase"/>
</dbReference>
<dbReference type="SUPFAM" id="SSF52540">
    <property type="entry name" value="P-loop containing nucleoside triphosphate hydrolases"/>
    <property type="match status" value="1"/>
</dbReference>